<organism evidence="1 2">
    <name type="scientific">Candida boidinii</name>
    <name type="common">Yeast</name>
    <dbReference type="NCBI Taxonomy" id="5477"/>
    <lineage>
        <taxon>Eukaryota</taxon>
        <taxon>Fungi</taxon>
        <taxon>Dikarya</taxon>
        <taxon>Ascomycota</taxon>
        <taxon>Saccharomycotina</taxon>
        <taxon>Pichiomycetes</taxon>
        <taxon>Pichiales</taxon>
        <taxon>Pichiaceae</taxon>
        <taxon>Ogataea</taxon>
        <taxon>Ogataea/Candida clade</taxon>
    </lineage>
</organism>
<protein>
    <submittedName>
        <fullName evidence="1">Unnamed protein product</fullName>
    </submittedName>
</protein>
<reference evidence="1" key="1">
    <citation type="submission" date="2023-04" db="EMBL/GenBank/DDBJ databases">
        <title>Candida boidinii NBRC 1967.</title>
        <authorList>
            <person name="Ichikawa N."/>
            <person name="Sato H."/>
            <person name="Tonouchi N."/>
        </authorList>
    </citation>
    <scope>NUCLEOTIDE SEQUENCE</scope>
    <source>
        <strain evidence="1">NBRC 1967</strain>
    </source>
</reference>
<gene>
    <name evidence="1" type="ORF">Cboi01_000191900</name>
</gene>
<dbReference type="Proteomes" id="UP001165101">
    <property type="component" value="Unassembled WGS sequence"/>
</dbReference>
<evidence type="ECO:0000313" key="1">
    <source>
        <dbReference type="EMBL" id="GME90606.1"/>
    </source>
</evidence>
<sequence length="337" mass="38173">MGLIDSIFIIDESNNVIFNHVIDSSAPKFHYVLNELDNIRNRLQLDSSTNGDFSDITSGIDSSDNSGKNDFNGLRGSNNSNNFPFLMNFDARSAFQLYDGSYIPNIINLDSNWNLIWSKLTSSNHLYFAILSKVIPDKCNVYSDSEEEDDEDDDDEENASSNVGSSSQYKDIYEALEDSDEEEEEEDENIYGEKSQDNKIDKTPISKTPLEINNSENPLQAQQFFQYFEQTLIQFFGSPITAGKIESSSHNVMLILQEMVDYDFPYITDSNQLRELLPDKSILKKIINTTREISKTATNSINQIANKNSFGSNSHFGGGNTQEESMLHILIMKFLLI</sequence>
<name>A0ACB5TLJ4_CANBO</name>
<dbReference type="EMBL" id="BSXV01000786">
    <property type="protein sequence ID" value="GME90606.1"/>
    <property type="molecule type" value="Genomic_DNA"/>
</dbReference>
<proteinExistence type="predicted"/>
<comment type="caution">
    <text evidence="1">The sequence shown here is derived from an EMBL/GenBank/DDBJ whole genome shotgun (WGS) entry which is preliminary data.</text>
</comment>
<evidence type="ECO:0000313" key="2">
    <source>
        <dbReference type="Proteomes" id="UP001165101"/>
    </source>
</evidence>
<keyword evidence="2" id="KW-1185">Reference proteome</keyword>
<accession>A0ACB5TLJ4</accession>